<sequence length="115" mass="13526">NKIPNKALEIKPQIVIWSFHSEERGTPTTRQVPMEHQYLKLRVSRTGDSENTTQTKFTAPIYPCLLCFCYILLYIGSWPNWKLKNEVFNVAQQLEQTRTEIEDLRLMVGEEKQPE</sequence>
<dbReference type="EMBL" id="GL348717">
    <property type="protein sequence ID" value="EFH51899.1"/>
    <property type="molecule type" value="Genomic_DNA"/>
</dbReference>
<gene>
    <name evidence="2" type="ORF">ARALYDRAFT_665093</name>
</gene>
<proteinExistence type="predicted"/>
<keyword evidence="1" id="KW-0472">Membrane</keyword>
<evidence type="ECO:0000256" key="1">
    <source>
        <dbReference type="SAM" id="Phobius"/>
    </source>
</evidence>
<organism evidence="3">
    <name type="scientific">Arabidopsis lyrata subsp. lyrata</name>
    <name type="common">Lyre-leaved rock-cress</name>
    <dbReference type="NCBI Taxonomy" id="81972"/>
    <lineage>
        <taxon>Eukaryota</taxon>
        <taxon>Viridiplantae</taxon>
        <taxon>Streptophyta</taxon>
        <taxon>Embryophyta</taxon>
        <taxon>Tracheophyta</taxon>
        <taxon>Spermatophyta</taxon>
        <taxon>Magnoliopsida</taxon>
        <taxon>eudicotyledons</taxon>
        <taxon>Gunneridae</taxon>
        <taxon>Pentapetalae</taxon>
        <taxon>rosids</taxon>
        <taxon>malvids</taxon>
        <taxon>Brassicales</taxon>
        <taxon>Brassicaceae</taxon>
        <taxon>Camelineae</taxon>
        <taxon>Arabidopsis</taxon>
    </lineage>
</organism>
<evidence type="ECO:0000313" key="3">
    <source>
        <dbReference type="Proteomes" id="UP000008694"/>
    </source>
</evidence>
<keyword evidence="1" id="KW-0812">Transmembrane</keyword>
<name>D7LMH3_ARALL</name>
<evidence type="ECO:0000313" key="2">
    <source>
        <dbReference type="EMBL" id="EFH51899.1"/>
    </source>
</evidence>
<feature type="transmembrane region" description="Helical" evidence="1">
    <location>
        <begin position="57"/>
        <end position="75"/>
    </location>
</feature>
<keyword evidence="3" id="KW-1185">Reference proteome</keyword>
<accession>D7LMH3</accession>
<dbReference type="Proteomes" id="UP000008694">
    <property type="component" value="Unassembled WGS sequence"/>
</dbReference>
<protein>
    <submittedName>
        <fullName evidence="2">Predicted protein</fullName>
    </submittedName>
</protein>
<keyword evidence="1" id="KW-1133">Transmembrane helix</keyword>
<feature type="non-terminal residue" evidence="2">
    <location>
        <position position="1"/>
    </location>
</feature>
<dbReference type="AlphaFoldDB" id="D7LMH3"/>
<dbReference type="HOGENOM" id="CLU_2115101_0_0_1"/>
<dbReference type="Gramene" id="Al_scaffold_0005_1128">
    <property type="protein sequence ID" value="Al_scaffold_0005_1128"/>
    <property type="gene ID" value="Al_scaffold_0005_1128"/>
</dbReference>
<reference evidence="3" key="1">
    <citation type="journal article" date="2011" name="Nat. Genet.">
        <title>The Arabidopsis lyrata genome sequence and the basis of rapid genome size change.</title>
        <authorList>
            <person name="Hu T.T."/>
            <person name="Pattyn P."/>
            <person name="Bakker E.G."/>
            <person name="Cao J."/>
            <person name="Cheng J.-F."/>
            <person name="Clark R.M."/>
            <person name="Fahlgren N."/>
            <person name="Fawcett J.A."/>
            <person name="Grimwood J."/>
            <person name="Gundlach H."/>
            <person name="Haberer G."/>
            <person name="Hollister J.D."/>
            <person name="Ossowski S."/>
            <person name="Ottilar R.P."/>
            <person name="Salamov A.A."/>
            <person name="Schneeberger K."/>
            <person name="Spannagl M."/>
            <person name="Wang X."/>
            <person name="Yang L."/>
            <person name="Nasrallah M.E."/>
            <person name="Bergelson J."/>
            <person name="Carrington J.C."/>
            <person name="Gaut B.S."/>
            <person name="Schmutz J."/>
            <person name="Mayer K.F.X."/>
            <person name="Van de Peer Y."/>
            <person name="Grigoriev I.V."/>
            <person name="Nordborg M."/>
            <person name="Weigel D."/>
            <person name="Guo Y.-L."/>
        </authorList>
    </citation>
    <scope>NUCLEOTIDE SEQUENCE [LARGE SCALE GENOMIC DNA]</scope>
    <source>
        <strain evidence="3">cv. MN47</strain>
    </source>
</reference>